<dbReference type="Pfam" id="PF03572">
    <property type="entry name" value="Peptidase_S41"/>
    <property type="match status" value="1"/>
</dbReference>
<name>A0A4Y5YJE7_9GAMM</name>
<evidence type="ECO:0000313" key="3">
    <source>
        <dbReference type="EMBL" id="QDE32738.1"/>
    </source>
</evidence>
<dbReference type="GO" id="GO:0008236">
    <property type="term" value="F:serine-type peptidase activity"/>
    <property type="evidence" value="ECO:0007669"/>
    <property type="project" value="InterPro"/>
</dbReference>
<dbReference type="Gene3D" id="3.30.750.170">
    <property type="match status" value="1"/>
</dbReference>
<dbReference type="Proteomes" id="UP000319809">
    <property type="component" value="Chromosome"/>
</dbReference>
<dbReference type="GO" id="GO:0030288">
    <property type="term" value="C:outer membrane-bounded periplasmic space"/>
    <property type="evidence" value="ECO:0007669"/>
    <property type="project" value="TreeGrafter"/>
</dbReference>
<feature type="signal peptide" evidence="1">
    <location>
        <begin position="1"/>
        <end position="22"/>
    </location>
</feature>
<dbReference type="Gene3D" id="2.30.42.10">
    <property type="match status" value="1"/>
</dbReference>
<accession>A0A4Y5YJE7</accession>
<dbReference type="PANTHER" id="PTHR32060">
    <property type="entry name" value="TAIL-SPECIFIC PROTEASE"/>
    <property type="match status" value="1"/>
</dbReference>
<organism evidence="3 4">
    <name type="scientific">Shewanella polaris</name>
    <dbReference type="NCBI Taxonomy" id="2588449"/>
    <lineage>
        <taxon>Bacteria</taxon>
        <taxon>Pseudomonadati</taxon>
        <taxon>Pseudomonadota</taxon>
        <taxon>Gammaproteobacteria</taxon>
        <taxon>Alteromonadales</taxon>
        <taxon>Shewanellaceae</taxon>
        <taxon>Shewanella</taxon>
    </lineage>
</organism>
<evidence type="ECO:0000313" key="4">
    <source>
        <dbReference type="Proteomes" id="UP000319809"/>
    </source>
</evidence>
<feature type="domain" description="Tail specific protease" evidence="2">
    <location>
        <begin position="249"/>
        <end position="402"/>
    </location>
</feature>
<dbReference type="AlphaFoldDB" id="A0A4Y5YJE7"/>
<dbReference type="InterPro" id="IPR036034">
    <property type="entry name" value="PDZ_sf"/>
</dbReference>
<dbReference type="GO" id="GO:0007165">
    <property type="term" value="P:signal transduction"/>
    <property type="evidence" value="ECO:0007669"/>
    <property type="project" value="TreeGrafter"/>
</dbReference>
<keyword evidence="4" id="KW-1185">Reference proteome</keyword>
<proteinExistence type="predicted"/>
<evidence type="ECO:0000256" key="1">
    <source>
        <dbReference type="SAM" id="SignalP"/>
    </source>
</evidence>
<dbReference type="GO" id="GO:0004175">
    <property type="term" value="F:endopeptidase activity"/>
    <property type="evidence" value="ECO:0007669"/>
    <property type="project" value="TreeGrafter"/>
</dbReference>
<dbReference type="SUPFAM" id="SSF50156">
    <property type="entry name" value="PDZ domain-like"/>
    <property type="match status" value="1"/>
</dbReference>
<sequence>MQLLSSSILTPFIIGASLLLTACSGGGSSDSTSSSDPDDSSSSPQWVAGQFASYSTLAEQCSVPLTQQLWLRSWSNDTYLWYDEIIDRDPAPYSVAEYFELLKTDELSDTGNLKDNFHFSMSTEEWESLNGSGASVGYGMSLSLRNASSGVTRLVTVAYNEPNTPASDANVSRGAIIIAVDGVSVEDANDTDSIAILNAGLFPSISGKQTEFIVRDLDSQTDRTVTLTADTVVSTPVQNTRTIDTANGKVGYLQFNSHIATAEKGLYDAITTLSNAQVDDLVLDIRYNGGGLLALASQLGYMIAGDEATNNHIFERTSFNDKYSTINPVTGEALTPMPFYPESIGFNTSLLRSGLSLPTLNLKRVFVLTTPGTCSASEALMNALRGIDIEVIQLGDTTCGKPYGFYPTDNCDTTYFTIQFKGVNDKGFGEYSDGFVPSTNPTVDSEVPGCVLADDFEHALGDTNERLLSAALFYRDNNSCPATATAVARAPARNTFVDPGFMLQDIRNQNVLKNNRILTPSALEQ</sequence>
<dbReference type="EMBL" id="CP041036">
    <property type="protein sequence ID" value="QDE32738.1"/>
    <property type="molecule type" value="Genomic_DNA"/>
</dbReference>
<dbReference type="InterPro" id="IPR029045">
    <property type="entry name" value="ClpP/crotonase-like_dom_sf"/>
</dbReference>
<dbReference type="KEGG" id="spol:FH971_18280"/>
<dbReference type="SUPFAM" id="SSF52096">
    <property type="entry name" value="ClpP/crotonase"/>
    <property type="match status" value="1"/>
</dbReference>
<dbReference type="PANTHER" id="PTHR32060:SF30">
    <property type="entry name" value="CARBOXY-TERMINAL PROCESSING PROTEASE CTPA"/>
    <property type="match status" value="1"/>
</dbReference>
<dbReference type="RefSeq" id="WP_140235241.1">
    <property type="nucleotide sequence ID" value="NZ_CP041036.1"/>
</dbReference>
<dbReference type="Gene3D" id="3.90.226.10">
    <property type="entry name" value="2-enoyl-CoA Hydratase, Chain A, domain 1"/>
    <property type="match status" value="1"/>
</dbReference>
<dbReference type="GO" id="GO:0006508">
    <property type="term" value="P:proteolysis"/>
    <property type="evidence" value="ECO:0007669"/>
    <property type="project" value="InterPro"/>
</dbReference>
<feature type="chain" id="PRO_5021211528" evidence="1">
    <location>
        <begin position="23"/>
        <end position="525"/>
    </location>
</feature>
<protein>
    <submittedName>
        <fullName evidence="3">Peptidase</fullName>
    </submittedName>
</protein>
<evidence type="ECO:0000259" key="2">
    <source>
        <dbReference type="Pfam" id="PF03572"/>
    </source>
</evidence>
<gene>
    <name evidence="3" type="ORF">FH971_18280</name>
</gene>
<keyword evidence="1" id="KW-0732">Signal</keyword>
<dbReference type="InterPro" id="IPR005151">
    <property type="entry name" value="Tail-specific_protease"/>
</dbReference>
<reference evidence="3 4" key="1">
    <citation type="submission" date="2019-06" db="EMBL/GenBank/DDBJ databases">
        <title>The genome of Shewanella sp. SM1901.</title>
        <authorList>
            <person name="Cha Q."/>
        </authorList>
    </citation>
    <scope>NUCLEOTIDE SEQUENCE [LARGE SCALE GENOMIC DNA]</scope>
    <source>
        <strain evidence="3 4">SM1901</strain>
    </source>
</reference>